<proteinExistence type="predicted"/>
<dbReference type="EMBL" id="JACHXI010000003">
    <property type="protein sequence ID" value="MBB3102564.1"/>
    <property type="molecule type" value="Genomic_DNA"/>
</dbReference>
<comment type="caution">
    <text evidence="1">The sequence shown here is derived from an EMBL/GenBank/DDBJ whole genome shotgun (WGS) entry which is preliminary data.</text>
</comment>
<accession>A0A839T2G1</accession>
<name>A0A839T2G1_AZOMA</name>
<dbReference type="AlphaFoldDB" id="A0A839T2G1"/>
<evidence type="ECO:0000313" key="1">
    <source>
        <dbReference type="EMBL" id="MBB3102564.1"/>
    </source>
</evidence>
<evidence type="ECO:0000313" key="2">
    <source>
        <dbReference type="Proteomes" id="UP000549250"/>
    </source>
</evidence>
<dbReference type="Proteomes" id="UP000549250">
    <property type="component" value="Unassembled WGS sequence"/>
</dbReference>
<organism evidence="1 2">
    <name type="scientific">Azomonas macrocytogenes</name>
    <name type="common">Azotobacter macrocytogenes</name>
    <dbReference type="NCBI Taxonomy" id="69962"/>
    <lineage>
        <taxon>Bacteria</taxon>
        <taxon>Pseudomonadati</taxon>
        <taxon>Pseudomonadota</taxon>
        <taxon>Gammaproteobacteria</taxon>
        <taxon>Pseudomonadales</taxon>
        <taxon>Pseudomonadaceae</taxon>
        <taxon>Azomonas</taxon>
    </lineage>
</organism>
<sequence>MAIFTVLLTNDVVGTLDAQTVNVGDIVTVDLPNQNGQPSQATGKVIGILSESGAEPCNAIYKSVQGPWLQRQ</sequence>
<dbReference type="RefSeq" id="WP_183165550.1">
    <property type="nucleotide sequence ID" value="NZ_JACHXI010000003.1"/>
</dbReference>
<keyword evidence="2" id="KW-1185">Reference proteome</keyword>
<protein>
    <submittedName>
        <fullName evidence="1">Uncharacterized protein</fullName>
    </submittedName>
</protein>
<reference evidence="1 2" key="1">
    <citation type="submission" date="2020-08" db="EMBL/GenBank/DDBJ databases">
        <title>Genomic Encyclopedia of Type Strains, Phase III (KMG-III): the genomes of soil and plant-associated and newly described type strains.</title>
        <authorList>
            <person name="Whitman W."/>
        </authorList>
    </citation>
    <scope>NUCLEOTIDE SEQUENCE [LARGE SCALE GENOMIC DNA]</scope>
    <source>
        <strain evidence="1 2">CECT 4462</strain>
    </source>
</reference>
<gene>
    <name evidence="1" type="ORF">FHR87_000947</name>
</gene>